<evidence type="ECO:0000313" key="4">
    <source>
        <dbReference type="Proteomes" id="UP000237310"/>
    </source>
</evidence>
<evidence type="ECO:0000256" key="2">
    <source>
        <dbReference type="SAM" id="SignalP"/>
    </source>
</evidence>
<evidence type="ECO:0000313" key="3">
    <source>
        <dbReference type="EMBL" id="POY39878.1"/>
    </source>
</evidence>
<feature type="chain" id="PRO_5015503120" description="Type IX secretion system membrane protein PorP/SprF" evidence="2">
    <location>
        <begin position="20"/>
        <end position="980"/>
    </location>
</feature>
<dbReference type="AlphaFoldDB" id="A0A2S5ABC9"/>
<sequence length="980" mass="106876">MKRILPIIFLLFAMQILHSQEDGVVSFSLPVRNSLKFNKYILNPTFSFVREQNPYVSIYNKREFTQFEDSPQTYLFSYSGRFKENEAIAFSLFQQNYGVLTTFGGVANYAHNVQLRNDSNLTFGLNLGFYKSGLNDSKIITNYPDPSLDNIPSSTLITINPGINYGLDFLDFGLSLNNLVLYNLQNSKIVADDPEKAIQLHIMHTGYIESYGFFDQSKFSGILRTEFKKDKTVVSGLAMFSIPIGVWAQAGYNSLHGISGGFGVNLTQNISFEYNYEQGMGNLSNFGASHEIALAYKFKNKKYDYADDNEEGSIILPADERTVAPTVKKLTPEEQARKEEQAIEVKARRAEVAQAKLEADAKAKAKLAADAKAKSDALALAKANAPKPKLAADAKVVDTKPKPDAAAQAKLNADAKAKADALAKQKLAADTKAKADADAKIKADLLAKEKLAAEEKAKADALIAAKLAADTKAKADADAKIKADLLAKEKLAAEEKAKADALIAAKLAADTKAKADADAKAKADLLAKEKLAAEEKAKADALIAAKLAADTKAKADADAKIKADVLAKEKLAAEEKAKADALIAAKLAADTKAKADADAKIKADLLAKEKLAAEEKAKADALIAAKLAADTKAKADADAKAKADLLAKEKLAAEEKAKADALIAAKLAADTKAKLAADTKAKADADAKAKAKDEYTKSMDNIAVSLETAKKKQQQLLTNLNATVSAKEKDLQEMKEENDLSDKGIYKEPKPFKSTAGENAALESLTLQIAEVNKIQTEKIKEIEVIYNQRIQKVSDKNDPLNQYYLKAIETLKAEQSQAIQSNKDLVSSLEKIKIATEIEKKRRIKRASFVNAEDRLSQDKAALERIKKTTPFSTTPIKSTDFDYGEEQPNMQILKEDKSVPKGFYLVVAVHSDVAKRDEFLTKAVAAGQNNINFFYDVTTSKYYIYYDKFDNIEEAKKALETKGSTSYNGKMSISKIEN</sequence>
<dbReference type="Proteomes" id="UP000237310">
    <property type="component" value="Unassembled WGS sequence"/>
</dbReference>
<reference evidence="3 4" key="1">
    <citation type="submission" date="2018-01" db="EMBL/GenBank/DDBJ databases">
        <authorList>
            <person name="Gaut B.S."/>
            <person name="Morton B.R."/>
            <person name="Clegg M.T."/>
            <person name="Duvall M.R."/>
        </authorList>
    </citation>
    <scope>NUCLEOTIDE SEQUENCE [LARGE SCALE GENOMIC DNA]</scope>
    <source>
        <strain evidence="3 4">HR-AY</strain>
    </source>
</reference>
<dbReference type="PANTHER" id="PTHR34403">
    <property type="entry name" value="TOL-PAL SYSTEM PROTEIN TOLA"/>
    <property type="match status" value="1"/>
</dbReference>
<proteinExistence type="predicted"/>
<dbReference type="NCBIfam" id="TIGR03519">
    <property type="entry name" value="T9SS_PorP_fam"/>
    <property type="match status" value="1"/>
</dbReference>
<organism evidence="3 4">
    <name type="scientific">Flavobacterium alvei</name>
    <dbReference type="NCBI Taxonomy" id="2080416"/>
    <lineage>
        <taxon>Bacteria</taxon>
        <taxon>Pseudomonadati</taxon>
        <taxon>Bacteroidota</taxon>
        <taxon>Flavobacteriia</taxon>
        <taxon>Flavobacteriales</taxon>
        <taxon>Flavobacteriaceae</taxon>
        <taxon>Flavobacterium</taxon>
    </lineage>
</organism>
<gene>
    <name evidence="3" type="ORF">C3L50_08590</name>
</gene>
<dbReference type="OrthoDB" id="1393025at2"/>
<dbReference type="InterPro" id="IPR019861">
    <property type="entry name" value="PorP/SprF_Bacteroidetes"/>
</dbReference>
<keyword evidence="4" id="KW-1185">Reference proteome</keyword>
<keyword evidence="2" id="KW-0732">Signal</keyword>
<dbReference type="RefSeq" id="WP_103805766.1">
    <property type="nucleotide sequence ID" value="NZ_PQVG01000004.1"/>
</dbReference>
<feature type="compositionally biased region" description="Basic and acidic residues" evidence="1">
    <location>
        <begin position="730"/>
        <end position="751"/>
    </location>
</feature>
<evidence type="ECO:0008006" key="5">
    <source>
        <dbReference type="Google" id="ProtNLM"/>
    </source>
</evidence>
<evidence type="ECO:0000256" key="1">
    <source>
        <dbReference type="SAM" id="MobiDB-lite"/>
    </source>
</evidence>
<dbReference type="PANTHER" id="PTHR34403:SF16">
    <property type="entry name" value="GLYCINE, ALANINE AND ASPARAGINE-RICH PROTEIN-LIKE"/>
    <property type="match status" value="1"/>
</dbReference>
<dbReference type="InterPro" id="IPR050972">
    <property type="entry name" value="SDr-like"/>
</dbReference>
<dbReference type="EMBL" id="PQVG01000004">
    <property type="protein sequence ID" value="POY39878.1"/>
    <property type="molecule type" value="Genomic_DNA"/>
</dbReference>
<name>A0A2S5ABC9_9FLAO</name>
<feature type="region of interest" description="Disordered" evidence="1">
    <location>
        <begin position="730"/>
        <end position="752"/>
    </location>
</feature>
<protein>
    <recommendedName>
        <fullName evidence="5">Type IX secretion system membrane protein PorP/SprF</fullName>
    </recommendedName>
</protein>
<comment type="caution">
    <text evidence="3">The sequence shown here is derived from an EMBL/GenBank/DDBJ whole genome shotgun (WGS) entry which is preliminary data.</text>
</comment>
<feature type="signal peptide" evidence="2">
    <location>
        <begin position="1"/>
        <end position="19"/>
    </location>
</feature>
<dbReference type="Pfam" id="PF11751">
    <property type="entry name" value="PorP_SprF"/>
    <property type="match status" value="1"/>
</dbReference>
<accession>A0A2S5ABC9</accession>